<evidence type="ECO:0000313" key="4">
    <source>
        <dbReference type="Proteomes" id="UP000472268"/>
    </source>
</evidence>
<sequence length="252" mass="28789">VEEVKEQEEPQEEPIIALSPPQSPQSTSFSAPESTSEGGCNNQEIEDKSAPQTSTDTKSLPKDPLDEVVADVVRFMVLKYQLKELITEEHMLNVILKRYKKHFPVIFKKASKCLEVVCGIELIMVDLTVQAYALVDALDLTLDEVSSDSHSMPKNGLLVLILGVIFIEGNRVSEEDLWEYLNIMGVYAGREHFIYGEPRKLITIDWVRENYLEYRQVPGSDPPRYEFLWGPRAHAEITKRQSPGRRRDVFHD</sequence>
<reference evidence="3" key="2">
    <citation type="submission" date="2025-09" db="UniProtKB">
        <authorList>
            <consortium name="Ensembl"/>
        </authorList>
    </citation>
    <scope>IDENTIFICATION</scope>
</reference>
<evidence type="ECO:0000313" key="3">
    <source>
        <dbReference type="Ensembl" id="ENSSSUP00005014221.1"/>
    </source>
</evidence>
<dbReference type="SMART" id="SM01373">
    <property type="entry name" value="MAGE"/>
    <property type="match status" value="1"/>
</dbReference>
<dbReference type="Proteomes" id="UP000472268">
    <property type="component" value="Unplaced"/>
</dbReference>
<feature type="compositionally biased region" description="Polar residues" evidence="1">
    <location>
        <begin position="33"/>
        <end position="43"/>
    </location>
</feature>
<feature type="compositionally biased region" description="Acidic residues" evidence="1">
    <location>
        <begin position="1"/>
        <end position="12"/>
    </location>
</feature>
<dbReference type="Gene3D" id="1.10.10.1200">
    <property type="entry name" value="MAGE homology domain, winged helix WH1 motif"/>
    <property type="match status" value="1"/>
</dbReference>
<proteinExistence type="predicted"/>
<feature type="region of interest" description="Disordered" evidence="1">
    <location>
        <begin position="1"/>
        <end position="62"/>
    </location>
</feature>
<dbReference type="InterPro" id="IPR041898">
    <property type="entry name" value="MAGE_WH1"/>
</dbReference>
<dbReference type="InterPro" id="IPR041899">
    <property type="entry name" value="MAGE_WH2"/>
</dbReference>
<dbReference type="Ensembl" id="ENSSSUT00005016235.1">
    <property type="protein sequence ID" value="ENSSSUP00005014221.1"/>
    <property type="gene ID" value="ENSSSUG00005009133.1"/>
</dbReference>
<organism evidence="3 4">
    <name type="scientific">Suricata suricatta</name>
    <name type="common">Meerkat</name>
    <dbReference type="NCBI Taxonomy" id="37032"/>
    <lineage>
        <taxon>Eukaryota</taxon>
        <taxon>Metazoa</taxon>
        <taxon>Chordata</taxon>
        <taxon>Craniata</taxon>
        <taxon>Vertebrata</taxon>
        <taxon>Euteleostomi</taxon>
        <taxon>Mammalia</taxon>
        <taxon>Eutheria</taxon>
        <taxon>Laurasiatheria</taxon>
        <taxon>Carnivora</taxon>
        <taxon>Feliformia</taxon>
        <taxon>Herpestidae</taxon>
        <taxon>Suricata</taxon>
    </lineage>
</organism>
<evidence type="ECO:0000259" key="2">
    <source>
        <dbReference type="PROSITE" id="PS50838"/>
    </source>
</evidence>
<reference evidence="3" key="1">
    <citation type="submission" date="2025-08" db="UniProtKB">
        <authorList>
            <consortium name="Ensembl"/>
        </authorList>
    </citation>
    <scope>IDENTIFICATION</scope>
</reference>
<dbReference type="Gene3D" id="1.10.10.1210">
    <property type="entry name" value="MAGE homology domain, winged helix WH2 motif"/>
    <property type="match status" value="1"/>
</dbReference>
<dbReference type="PROSITE" id="PS50838">
    <property type="entry name" value="MAGE"/>
    <property type="match status" value="1"/>
</dbReference>
<accession>A0A673TYW6</accession>
<dbReference type="GO" id="GO:0000122">
    <property type="term" value="P:negative regulation of transcription by RNA polymerase II"/>
    <property type="evidence" value="ECO:0007669"/>
    <property type="project" value="TreeGrafter"/>
</dbReference>
<dbReference type="Pfam" id="PF01454">
    <property type="entry name" value="MAGE"/>
    <property type="match status" value="1"/>
</dbReference>
<dbReference type="FunFam" id="1.10.10.1200:FF:000007">
    <property type="entry name" value="Melanoma-associated antigen C2"/>
    <property type="match status" value="1"/>
</dbReference>
<dbReference type="InterPro" id="IPR037445">
    <property type="entry name" value="MAGE"/>
</dbReference>
<dbReference type="AlphaFoldDB" id="A0A673TYW6"/>
<feature type="domain" description="MAGE" evidence="2">
    <location>
        <begin position="65"/>
        <end position="241"/>
    </location>
</feature>
<dbReference type="PANTHER" id="PTHR11736">
    <property type="entry name" value="MELANOMA-ASSOCIATED ANTIGEN MAGE ANTIGEN"/>
    <property type="match status" value="1"/>
</dbReference>
<dbReference type="InterPro" id="IPR002190">
    <property type="entry name" value="MHD_dom"/>
</dbReference>
<dbReference type="FunFam" id="1.10.10.1210:FF:000001">
    <property type="entry name" value="melanoma-associated antigen D1"/>
    <property type="match status" value="1"/>
</dbReference>
<keyword evidence="4" id="KW-1185">Reference proteome</keyword>
<name>A0A673TYW6_SURSU</name>
<protein>
    <recommendedName>
        <fullName evidence="2">MAGE domain-containing protein</fullName>
    </recommendedName>
</protein>
<dbReference type="OMA" id="RYKKQFP"/>
<evidence type="ECO:0000256" key="1">
    <source>
        <dbReference type="SAM" id="MobiDB-lite"/>
    </source>
</evidence>
<dbReference type="GO" id="GO:0005634">
    <property type="term" value="C:nucleus"/>
    <property type="evidence" value="ECO:0007669"/>
    <property type="project" value="TreeGrafter"/>
</dbReference>
<dbReference type="PANTHER" id="PTHR11736:SF84">
    <property type="entry name" value="MELANOMA-ASSOCIATED ANTIGEN C2"/>
    <property type="match status" value="1"/>
</dbReference>